<proteinExistence type="predicted"/>
<sequence length="248" mass="26552">MTFAGAGDAFGSGGRLQACVHIERASGPPVLLDCGATSMTALKRLQIEPNELAAVFVSHLHGDHFGGLPFLILDGQFRRRTQPLVVAGPVGLRARLAEAMEVCYPGSSTVRRKFEVEVVELQPGEPASVAGIGVSAWEVDHASGAPPLALRLDVDDVGIAYTGDTAWTDAIVRASAGAGLLIAECYYLDKEIPYHLNHRTLLAHRDDLDCARVILTHMSADMLSHLDEAAFEAAHDGLTVELKAHRRS</sequence>
<keyword evidence="2" id="KW-1185">Reference proteome</keyword>
<dbReference type="RefSeq" id="WP_285486348.1">
    <property type="nucleotide sequence ID" value="NZ_BSTI01000003.1"/>
</dbReference>
<dbReference type="EMBL" id="BSTI01000003">
    <property type="protein sequence ID" value="GLY64913.1"/>
    <property type="molecule type" value="Genomic_DNA"/>
</dbReference>
<dbReference type="Proteomes" id="UP001165136">
    <property type="component" value="Unassembled WGS sequence"/>
</dbReference>
<dbReference type="Pfam" id="PF23023">
    <property type="entry name" value="Anti-Pycsar_Apyc1"/>
    <property type="match status" value="1"/>
</dbReference>
<accession>A0A9W6VBF6</accession>
<dbReference type="Gene3D" id="3.60.15.10">
    <property type="entry name" value="Ribonuclease Z/Hydroxyacylglutathione hydrolase-like"/>
    <property type="match status" value="1"/>
</dbReference>
<dbReference type="AlphaFoldDB" id="A0A9W6VBF6"/>
<dbReference type="PANTHER" id="PTHR46018">
    <property type="entry name" value="ZINC PHOSPHODIESTERASE ELAC PROTEIN 1"/>
    <property type="match status" value="1"/>
</dbReference>
<dbReference type="CDD" id="cd07740">
    <property type="entry name" value="metallo-hydrolase-like_MBL-fold"/>
    <property type="match status" value="1"/>
</dbReference>
<dbReference type="SUPFAM" id="SSF56281">
    <property type="entry name" value="Metallo-hydrolase/oxidoreductase"/>
    <property type="match status" value="1"/>
</dbReference>
<gene>
    <name evidence="1" type="ORF">Atai01_15320</name>
</gene>
<protein>
    <submittedName>
        <fullName evidence="1">MBL fold metallo-hydrolase</fullName>
    </submittedName>
</protein>
<comment type="caution">
    <text evidence="1">The sequence shown here is derived from an EMBL/GenBank/DDBJ whole genome shotgun (WGS) entry which is preliminary data.</text>
</comment>
<dbReference type="InterPro" id="IPR036866">
    <property type="entry name" value="RibonucZ/Hydroxyglut_hydro"/>
</dbReference>
<name>A0A9W6VBF6_9PSEU</name>
<organism evidence="1 2">
    <name type="scientific">Amycolatopsis taiwanensis</name>
    <dbReference type="NCBI Taxonomy" id="342230"/>
    <lineage>
        <taxon>Bacteria</taxon>
        <taxon>Bacillati</taxon>
        <taxon>Actinomycetota</taxon>
        <taxon>Actinomycetes</taxon>
        <taxon>Pseudonocardiales</taxon>
        <taxon>Pseudonocardiaceae</taxon>
        <taxon>Amycolatopsis</taxon>
    </lineage>
</organism>
<evidence type="ECO:0000313" key="2">
    <source>
        <dbReference type="Proteomes" id="UP001165136"/>
    </source>
</evidence>
<evidence type="ECO:0000313" key="1">
    <source>
        <dbReference type="EMBL" id="GLY64913.1"/>
    </source>
</evidence>
<dbReference type="PANTHER" id="PTHR46018:SF7">
    <property type="entry name" value="RIBONUCLEASE Z"/>
    <property type="match status" value="1"/>
</dbReference>
<dbReference type="GO" id="GO:0042781">
    <property type="term" value="F:3'-tRNA processing endoribonuclease activity"/>
    <property type="evidence" value="ECO:0007669"/>
    <property type="project" value="TreeGrafter"/>
</dbReference>
<reference evidence="1" key="1">
    <citation type="submission" date="2023-03" db="EMBL/GenBank/DDBJ databases">
        <title>Amycolatopsis taiwanensis NBRC 103393.</title>
        <authorList>
            <person name="Ichikawa N."/>
            <person name="Sato H."/>
            <person name="Tonouchi N."/>
        </authorList>
    </citation>
    <scope>NUCLEOTIDE SEQUENCE</scope>
    <source>
        <strain evidence="1">NBRC 103393</strain>
    </source>
</reference>